<organism evidence="1">
    <name type="scientific">marine metagenome</name>
    <dbReference type="NCBI Taxonomy" id="408172"/>
    <lineage>
        <taxon>unclassified sequences</taxon>
        <taxon>metagenomes</taxon>
        <taxon>ecological metagenomes</taxon>
    </lineage>
</organism>
<accession>A0A382EFH7</accession>
<protein>
    <submittedName>
        <fullName evidence="1">Uncharacterized protein</fullName>
    </submittedName>
</protein>
<reference evidence="1" key="1">
    <citation type="submission" date="2018-05" db="EMBL/GenBank/DDBJ databases">
        <authorList>
            <person name="Lanie J.A."/>
            <person name="Ng W.-L."/>
            <person name="Kazmierczak K.M."/>
            <person name="Andrzejewski T.M."/>
            <person name="Davidsen T.M."/>
            <person name="Wayne K.J."/>
            <person name="Tettelin H."/>
            <person name="Glass J.I."/>
            <person name="Rusch D."/>
            <person name="Podicherti R."/>
            <person name="Tsui H.-C.T."/>
            <person name="Winkler M.E."/>
        </authorList>
    </citation>
    <scope>NUCLEOTIDE SEQUENCE</scope>
</reference>
<sequence length="76" mass="8845">MLEDLRKLRDMLDGFIEKYAEEIKELSKQAETMDDTQYDLPFKHNPNHVVTDLTEKNGKEILTDGMEGCTVGNDYY</sequence>
<name>A0A382EFH7_9ZZZZ</name>
<evidence type="ECO:0000313" key="1">
    <source>
        <dbReference type="EMBL" id="SVB49468.1"/>
    </source>
</evidence>
<gene>
    <name evidence="1" type="ORF">METZ01_LOCUS202322</name>
</gene>
<dbReference type="EMBL" id="UINC01044258">
    <property type="protein sequence ID" value="SVB49468.1"/>
    <property type="molecule type" value="Genomic_DNA"/>
</dbReference>
<proteinExistence type="predicted"/>
<dbReference type="AlphaFoldDB" id="A0A382EFH7"/>